<dbReference type="InterPro" id="IPR008927">
    <property type="entry name" value="6-PGluconate_DH-like_C_sf"/>
</dbReference>
<keyword evidence="6" id="KW-0808">Transferase</keyword>
<dbReference type="AlphaFoldDB" id="A0A6N7VDB1"/>
<organism evidence="6 7">
    <name type="scientific">Anaerococcus porci</name>
    <dbReference type="NCBI Taxonomy" id="2652269"/>
    <lineage>
        <taxon>Bacteria</taxon>
        <taxon>Bacillati</taxon>
        <taxon>Bacillota</taxon>
        <taxon>Tissierellia</taxon>
        <taxon>Tissierellales</taxon>
        <taxon>Peptoniphilaceae</taxon>
        <taxon>Anaerococcus</taxon>
    </lineage>
</organism>
<comment type="catalytic activity">
    <reaction evidence="3">
        <text>D-mannitol 1-phosphate + NAD(+) = beta-D-fructose 6-phosphate + NADH + H(+)</text>
        <dbReference type="Rhea" id="RHEA:19661"/>
        <dbReference type="ChEBI" id="CHEBI:15378"/>
        <dbReference type="ChEBI" id="CHEBI:57540"/>
        <dbReference type="ChEBI" id="CHEBI:57634"/>
        <dbReference type="ChEBI" id="CHEBI:57945"/>
        <dbReference type="ChEBI" id="CHEBI:61381"/>
        <dbReference type="EC" id="1.1.1.17"/>
    </reaction>
</comment>
<sequence>MKTAIQFGAGAIGRGLLGKIIHDSGYKLIFVDVFDKIVDQINEDGYVGLELMDHENKAIKLENVSALCSSKDEDLEKIYEAITKADIITTSVRVENLDSTSKIIAKGLEKKDPSTPKVDIMAFENAFRASDILKGHLLQNTSLTEEEVDSLATFPNTVTDRIVQNKTVDGRSVVEISDDFEAVIEQTKLKDSTTKPIKDAEYTQNIDEELERKLFLVNGVHAATSYFGYYKGYTMMDEAFGDEEILSDVKKLMEESSKVLIKKYGFDKVELDKFKESKLNRFLKTASHDEVARVARDPQRKLGKTDRLVSPAISAYDNNLEYDYLAKAIAYAFKYDNKEDEKALEIQDYIKENGIEKAIEHFAEIKKDERSGLFEKIVEEYEKID</sequence>
<dbReference type="InterPro" id="IPR013328">
    <property type="entry name" value="6PGD_dom2"/>
</dbReference>
<dbReference type="SUPFAM" id="SSF48179">
    <property type="entry name" value="6-phosphogluconate dehydrogenase C-terminal domain-like"/>
    <property type="match status" value="1"/>
</dbReference>
<keyword evidence="2" id="KW-0520">NAD</keyword>
<evidence type="ECO:0000256" key="1">
    <source>
        <dbReference type="ARBA" id="ARBA00023002"/>
    </source>
</evidence>
<dbReference type="PANTHER" id="PTHR30524:SF0">
    <property type="entry name" value="ALTRONATE OXIDOREDUCTASE-RELATED"/>
    <property type="match status" value="1"/>
</dbReference>
<dbReference type="GO" id="GO:0016740">
    <property type="term" value="F:transferase activity"/>
    <property type="evidence" value="ECO:0007669"/>
    <property type="project" value="UniProtKB-KW"/>
</dbReference>
<name>A0A6N7VDB1_9FIRM</name>
<dbReference type="RefSeq" id="WP_154539581.1">
    <property type="nucleotide sequence ID" value="NZ_VULQ01000003.1"/>
</dbReference>
<dbReference type="Pfam" id="PF08125">
    <property type="entry name" value="Mannitol_dh_C"/>
    <property type="match status" value="1"/>
</dbReference>
<dbReference type="PANTHER" id="PTHR30524">
    <property type="entry name" value="MANNITOL-1-PHOSPHATE 5-DEHYDROGENASE"/>
    <property type="match status" value="1"/>
</dbReference>
<keyword evidence="1" id="KW-0560">Oxidoreductase</keyword>
<dbReference type="GO" id="GO:0008926">
    <property type="term" value="F:mannitol-1-phosphate 5-dehydrogenase activity"/>
    <property type="evidence" value="ECO:0007669"/>
    <property type="project" value="UniProtKB-EC"/>
</dbReference>
<evidence type="ECO:0000259" key="5">
    <source>
        <dbReference type="Pfam" id="PF08125"/>
    </source>
</evidence>
<dbReference type="Proteomes" id="UP000441925">
    <property type="component" value="Unassembled WGS sequence"/>
</dbReference>
<evidence type="ECO:0000313" key="6">
    <source>
        <dbReference type="EMBL" id="MSS77440.1"/>
    </source>
</evidence>
<dbReference type="Gene3D" id="3.40.50.720">
    <property type="entry name" value="NAD(P)-binding Rossmann-like Domain"/>
    <property type="match status" value="1"/>
</dbReference>
<dbReference type="EMBL" id="VULQ01000003">
    <property type="protein sequence ID" value="MSS77440.1"/>
    <property type="molecule type" value="Genomic_DNA"/>
</dbReference>
<proteinExistence type="predicted"/>
<protein>
    <submittedName>
        <fullName evidence="6">Aspartate carbamoyltransferase</fullName>
    </submittedName>
</protein>
<evidence type="ECO:0000256" key="3">
    <source>
        <dbReference type="ARBA" id="ARBA00048615"/>
    </source>
</evidence>
<feature type="domain" description="Mannitol dehydrogenase N-terminal" evidence="4">
    <location>
        <begin position="3"/>
        <end position="193"/>
    </location>
</feature>
<dbReference type="Gene3D" id="1.10.1040.10">
    <property type="entry name" value="N-(1-d-carboxylethyl)-l-norvaline Dehydrogenase, domain 2"/>
    <property type="match status" value="1"/>
</dbReference>
<feature type="domain" description="Mannitol dehydrogenase C-terminal" evidence="5">
    <location>
        <begin position="210"/>
        <end position="382"/>
    </location>
</feature>
<dbReference type="GO" id="GO:0019592">
    <property type="term" value="P:mannitol catabolic process"/>
    <property type="evidence" value="ECO:0007669"/>
    <property type="project" value="TreeGrafter"/>
</dbReference>
<dbReference type="GO" id="GO:0005829">
    <property type="term" value="C:cytosol"/>
    <property type="evidence" value="ECO:0007669"/>
    <property type="project" value="TreeGrafter"/>
</dbReference>
<gene>
    <name evidence="6" type="ORF">FYJ26_03305</name>
</gene>
<dbReference type="InterPro" id="IPR036291">
    <property type="entry name" value="NAD(P)-bd_dom_sf"/>
</dbReference>
<comment type="caution">
    <text evidence="6">The sequence shown here is derived from an EMBL/GenBank/DDBJ whole genome shotgun (WGS) entry which is preliminary data.</text>
</comment>
<dbReference type="Pfam" id="PF01232">
    <property type="entry name" value="Mannitol_dh"/>
    <property type="match status" value="1"/>
</dbReference>
<dbReference type="InterPro" id="IPR013131">
    <property type="entry name" value="Mannitol_DH_N"/>
</dbReference>
<evidence type="ECO:0000256" key="2">
    <source>
        <dbReference type="ARBA" id="ARBA00023027"/>
    </source>
</evidence>
<reference evidence="6 7" key="1">
    <citation type="submission" date="2019-08" db="EMBL/GenBank/DDBJ databases">
        <title>In-depth cultivation of the pig gut microbiome towards novel bacterial diversity and tailored functional studies.</title>
        <authorList>
            <person name="Wylensek D."/>
            <person name="Hitch T.C.A."/>
            <person name="Clavel T."/>
        </authorList>
    </citation>
    <scope>NUCLEOTIDE SEQUENCE [LARGE SCALE GENOMIC DNA]</scope>
    <source>
        <strain evidence="6 7">WCA-380-WT-2B</strain>
    </source>
</reference>
<evidence type="ECO:0000313" key="7">
    <source>
        <dbReference type="Proteomes" id="UP000441925"/>
    </source>
</evidence>
<evidence type="ECO:0000259" key="4">
    <source>
        <dbReference type="Pfam" id="PF01232"/>
    </source>
</evidence>
<dbReference type="SUPFAM" id="SSF51735">
    <property type="entry name" value="NAD(P)-binding Rossmann-fold domains"/>
    <property type="match status" value="1"/>
</dbReference>
<keyword evidence="7" id="KW-1185">Reference proteome</keyword>
<accession>A0A6N7VDB1</accession>
<dbReference type="InterPro" id="IPR013118">
    <property type="entry name" value="Mannitol_DH_C"/>
</dbReference>